<keyword evidence="3" id="KW-1185">Reference proteome</keyword>
<sequence>MFIKILVLVIVLYKKVISPWLPRSCRFYPTCSSYALEAIMKHGPWKGSYLSIKRILKCHPRNPGGYDPVPNDLES</sequence>
<dbReference type="SMART" id="SM01234">
    <property type="entry name" value="Haemolytic"/>
    <property type="match status" value="1"/>
</dbReference>
<comment type="subcellular location">
    <subcellularLocation>
        <location evidence="1">Cell membrane</location>
        <topology evidence="1">Peripheral membrane protein</topology>
        <orientation evidence="1">Cytoplasmic side</orientation>
    </subcellularLocation>
</comment>
<proteinExistence type="inferred from homology"/>
<dbReference type="PANTHER" id="PTHR33383:SF1">
    <property type="entry name" value="MEMBRANE PROTEIN INSERTION EFFICIENCY FACTOR-RELATED"/>
    <property type="match status" value="1"/>
</dbReference>
<protein>
    <recommendedName>
        <fullName evidence="1">Putative membrane protein insertion efficiency factor</fullName>
    </recommendedName>
</protein>
<organism evidence="2 3">
    <name type="scientific">Oceanispirochaeta crateris</name>
    <dbReference type="NCBI Taxonomy" id="2518645"/>
    <lineage>
        <taxon>Bacteria</taxon>
        <taxon>Pseudomonadati</taxon>
        <taxon>Spirochaetota</taxon>
        <taxon>Spirochaetia</taxon>
        <taxon>Spirochaetales</taxon>
        <taxon>Spirochaetaceae</taxon>
        <taxon>Oceanispirochaeta</taxon>
    </lineage>
</organism>
<dbReference type="GO" id="GO:0005886">
    <property type="term" value="C:plasma membrane"/>
    <property type="evidence" value="ECO:0007669"/>
    <property type="project" value="UniProtKB-SubCell"/>
</dbReference>
<dbReference type="PANTHER" id="PTHR33383">
    <property type="entry name" value="MEMBRANE PROTEIN INSERTION EFFICIENCY FACTOR-RELATED"/>
    <property type="match status" value="1"/>
</dbReference>
<evidence type="ECO:0000256" key="1">
    <source>
        <dbReference type="HAMAP-Rule" id="MF_00386"/>
    </source>
</evidence>
<gene>
    <name evidence="2" type="primary">yidD</name>
    <name evidence="2" type="ORF">EXM22_14225</name>
</gene>
<dbReference type="KEGG" id="ock:EXM22_14225"/>
<reference evidence="2 3" key="1">
    <citation type="submission" date="2019-02" db="EMBL/GenBank/DDBJ databases">
        <title>Complete Genome Sequence and Methylome Analysis of free living Spirochaetas.</title>
        <authorList>
            <person name="Fomenkov A."/>
            <person name="Dubinina G."/>
            <person name="Leshcheva N."/>
            <person name="Mikheeva N."/>
            <person name="Grabovich M."/>
            <person name="Vincze T."/>
            <person name="Roberts R.J."/>
        </authorList>
    </citation>
    <scope>NUCLEOTIDE SEQUENCE [LARGE SCALE GENOMIC DNA]</scope>
    <source>
        <strain evidence="2 3">K2</strain>
    </source>
</reference>
<accession>A0A5C1QPA0</accession>
<dbReference type="EMBL" id="CP036150">
    <property type="protein sequence ID" value="QEN09935.1"/>
    <property type="molecule type" value="Genomic_DNA"/>
</dbReference>
<dbReference type="OrthoDB" id="9801753at2"/>
<dbReference type="Pfam" id="PF01809">
    <property type="entry name" value="YidD"/>
    <property type="match status" value="1"/>
</dbReference>
<evidence type="ECO:0000313" key="3">
    <source>
        <dbReference type="Proteomes" id="UP000324209"/>
    </source>
</evidence>
<dbReference type="Proteomes" id="UP000324209">
    <property type="component" value="Chromosome"/>
</dbReference>
<dbReference type="NCBIfam" id="TIGR00278">
    <property type="entry name" value="membrane protein insertion efficiency factor YidD"/>
    <property type="match status" value="1"/>
</dbReference>
<dbReference type="HAMAP" id="MF_00386">
    <property type="entry name" value="UPF0161_YidD"/>
    <property type="match status" value="1"/>
</dbReference>
<dbReference type="InterPro" id="IPR002696">
    <property type="entry name" value="Membr_insert_effic_factor_YidD"/>
</dbReference>
<evidence type="ECO:0000313" key="2">
    <source>
        <dbReference type="EMBL" id="QEN09935.1"/>
    </source>
</evidence>
<comment type="function">
    <text evidence="1">Could be involved in insertion of integral membrane proteins into the membrane.</text>
</comment>
<comment type="similarity">
    <text evidence="1">Belongs to the UPF0161 family.</text>
</comment>
<dbReference type="AlphaFoldDB" id="A0A5C1QPA0"/>
<keyword evidence="1" id="KW-0472">Membrane</keyword>
<keyword evidence="1" id="KW-1003">Cell membrane</keyword>
<name>A0A5C1QPA0_9SPIO</name>